<organism evidence="2 3">
    <name type="scientific">Pleurotus eryngii</name>
    <name type="common">Boletus of the steppes</name>
    <dbReference type="NCBI Taxonomy" id="5323"/>
    <lineage>
        <taxon>Eukaryota</taxon>
        <taxon>Fungi</taxon>
        <taxon>Dikarya</taxon>
        <taxon>Basidiomycota</taxon>
        <taxon>Agaricomycotina</taxon>
        <taxon>Agaricomycetes</taxon>
        <taxon>Agaricomycetidae</taxon>
        <taxon>Agaricales</taxon>
        <taxon>Pleurotineae</taxon>
        <taxon>Pleurotaceae</taxon>
        <taxon>Pleurotus</taxon>
    </lineage>
</organism>
<name>A0A9P6DER4_PLEER</name>
<dbReference type="AlphaFoldDB" id="A0A9P6DER4"/>
<feature type="region of interest" description="Disordered" evidence="1">
    <location>
        <begin position="186"/>
        <end position="224"/>
    </location>
</feature>
<dbReference type="OrthoDB" id="3218262at2759"/>
<evidence type="ECO:0000256" key="1">
    <source>
        <dbReference type="SAM" id="MobiDB-lite"/>
    </source>
</evidence>
<feature type="region of interest" description="Disordered" evidence="1">
    <location>
        <begin position="478"/>
        <end position="510"/>
    </location>
</feature>
<keyword evidence="3" id="KW-1185">Reference proteome</keyword>
<dbReference type="Proteomes" id="UP000807025">
    <property type="component" value="Unassembled WGS sequence"/>
</dbReference>
<accession>A0A9P6DER4</accession>
<feature type="region of interest" description="Disordered" evidence="1">
    <location>
        <begin position="591"/>
        <end position="610"/>
    </location>
</feature>
<feature type="compositionally biased region" description="Polar residues" evidence="1">
    <location>
        <begin position="203"/>
        <end position="215"/>
    </location>
</feature>
<comment type="caution">
    <text evidence="2">The sequence shown here is derived from an EMBL/GenBank/DDBJ whole genome shotgun (WGS) entry which is preliminary data.</text>
</comment>
<feature type="region of interest" description="Disordered" evidence="1">
    <location>
        <begin position="342"/>
        <end position="430"/>
    </location>
</feature>
<evidence type="ECO:0000313" key="2">
    <source>
        <dbReference type="EMBL" id="KAF9494379.1"/>
    </source>
</evidence>
<proteinExistence type="predicted"/>
<gene>
    <name evidence="2" type="ORF">BDN71DRAFT_1507662</name>
</gene>
<protein>
    <submittedName>
        <fullName evidence="2">Uncharacterized protein</fullName>
    </submittedName>
</protein>
<reference evidence="2" key="1">
    <citation type="submission" date="2020-11" db="EMBL/GenBank/DDBJ databases">
        <authorList>
            <consortium name="DOE Joint Genome Institute"/>
            <person name="Ahrendt S."/>
            <person name="Riley R."/>
            <person name="Andreopoulos W."/>
            <person name="Labutti K."/>
            <person name="Pangilinan J."/>
            <person name="Ruiz-Duenas F.J."/>
            <person name="Barrasa J.M."/>
            <person name="Sanchez-Garcia M."/>
            <person name="Camarero S."/>
            <person name="Miyauchi S."/>
            <person name="Serrano A."/>
            <person name="Linde D."/>
            <person name="Babiker R."/>
            <person name="Drula E."/>
            <person name="Ayuso-Fernandez I."/>
            <person name="Pacheco R."/>
            <person name="Padilla G."/>
            <person name="Ferreira P."/>
            <person name="Barriuso J."/>
            <person name="Kellner H."/>
            <person name="Castanera R."/>
            <person name="Alfaro M."/>
            <person name="Ramirez L."/>
            <person name="Pisabarro A.G."/>
            <person name="Kuo A."/>
            <person name="Tritt A."/>
            <person name="Lipzen A."/>
            <person name="He G."/>
            <person name="Yan M."/>
            <person name="Ng V."/>
            <person name="Cullen D."/>
            <person name="Martin F."/>
            <person name="Rosso M.-N."/>
            <person name="Henrissat B."/>
            <person name="Hibbett D."/>
            <person name="Martinez A.T."/>
            <person name="Grigoriev I.V."/>
        </authorList>
    </citation>
    <scope>NUCLEOTIDE SEQUENCE</scope>
    <source>
        <strain evidence="2">ATCC 90797</strain>
    </source>
</reference>
<dbReference type="EMBL" id="MU154573">
    <property type="protein sequence ID" value="KAF9494379.1"/>
    <property type="molecule type" value="Genomic_DNA"/>
</dbReference>
<feature type="compositionally biased region" description="Low complexity" evidence="1">
    <location>
        <begin position="364"/>
        <end position="391"/>
    </location>
</feature>
<feature type="region of interest" description="Disordered" evidence="1">
    <location>
        <begin position="285"/>
        <end position="317"/>
    </location>
</feature>
<sequence length="703" mass="76334">MSSAKHVRSVYTPVFYLTPDPSSSSSKPFLSEPRAVMTYLNTLSRQHVALAQNVKEVPSSRPSSPELELYLGPDAEKETSGLSEAQLRRVQRVEDLRSRVVDAFRKAKGEPGEGKWTQISQMLRMGCTAGRYRWIRGCASSGRQTREMDPSLVLPETEEEWHAMERKFEQKQQLKQKVEIWQEGVAPVEEQSQETQTSESENELAQSKADTTLQRKSSSKSTVASLSKQVSLQFKVAKRVSGIIPDEKPHDPKASNNAPLPYEEPALRLDASAMAIDDEGRGIADISDAFLPPSFPSQLQTSTPRRERSKVPVIDPAPDLDVSLASAKDITPNFSSQKYNNWSFLNDPKAQSDLPPPSSPRLQPPSSDQIPSSSSSLKPLTSSPSLPSTPIRPNPKKRRLDATPEAGPLKKAKTTSMIPADGEPPTTPLRAKVSSRITTTSIQMGSDIVDWTKAVDQGVLTTPERTDKNHIPTLTEILASRKNSSPNTPKKRHSGACSSPTQAKAKVSATKIKEPQPVVDADPQTDTNDIPQVLPDREEAVDISIATNAPLDVSDITLDKAALNLDVKSLYDALDASYHVGYDIDMSSPAKSLSSIAGSDSEDSDDGVGDALRDATFINAAKGFEPLGASTQADGGGGFAFGGMSQASVGGGIRGFGMYNSQFDVEGEVDRVSELLERDVDFDGWLRDASIKDDEEDEDDDDA</sequence>
<feature type="compositionally biased region" description="Low complexity" evidence="1">
    <location>
        <begin position="189"/>
        <end position="199"/>
    </location>
</feature>
<evidence type="ECO:0000313" key="3">
    <source>
        <dbReference type="Proteomes" id="UP000807025"/>
    </source>
</evidence>
<feature type="compositionally biased region" description="Pro residues" evidence="1">
    <location>
        <begin position="354"/>
        <end position="363"/>
    </location>
</feature>